<feature type="transmembrane region" description="Helical" evidence="1">
    <location>
        <begin position="27"/>
        <end position="45"/>
    </location>
</feature>
<feature type="transmembrane region" description="Helical" evidence="1">
    <location>
        <begin position="112"/>
        <end position="132"/>
    </location>
</feature>
<proteinExistence type="predicted"/>
<keyword evidence="1" id="KW-0812">Transmembrane</keyword>
<sequence length="210" mass="23715">MQRREMVNSPFLAECDDFGRARSRCTATVILFTWSTSFLVLSEIWKARPRTWDNVADSQRFRSGSPNPLSLAIPGIVALSNILALSYWLAFRYRHRADLFAERNGVPWRVELMRAGILSILSAFWWMVMSIVNLTEPEYFKVPAKGIVGGQTRSQFAWAIVTEIWRSLTTAEVAVDEHRLPRLFAGIAYANAIALTLALWASTIGTLLCS</sequence>
<keyword evidence="1" id="KW-0472">Membrane</keyword>
<feature type="transmembrane region" description="Helical" evidence="1">
    <location>
        <begin position="71"/>
        <end position="91"/>
    </location>
</feature>
<evidence type="ECO:0000313" key="3">
    <source>
        <dbReference type="Proteomes" id="UP000076738"/>
    </source>
</evidence>
<accession>A0A167JJH7</accession>
<protein>
    <submittedName>
        <fullName evidence="2">Uncharacterized protein</fullName>
    </submittedName>
</protein>
<name>A0A167JJH7_CALVF</name>
<dbReference type="AlphaFoldDB" id="A0A167JJH7"/>
<organism evidence="2 3">
    <name type="scientific">Calocera viscosa (strain TUFC12733)</name>
    <dbReference type="NCBI Taxonomy" id="1330018"/>
    <lineage>
        <taxon>Eukaryota</taxon>
        <taxon>Fungi</taxon>
        <taxon>Dikarya</taxon>
        <taxon>Basidiomycota</taxon>
        <taxon>Agaricomycotina</taxon>
        <taxon>Dacrymycetes</taxon>
        <taxon>Dacrymycetales</taxon>
        <taxon>Dacrymycetaceae</taxon>
        <taxon>Calocera</taxon>
    </lineage>
</organism>
<dbReference type="Proteomes" id="UP000076738">
    <property type="component" value="Unassembled WGS sequence"/>
</dbReference>
<keyword evidence="1" id="KW-1133">Transmembrane helix</keyword>
<reference evidence="2 3" key="1">
    <citation type="journal article" date="2016" name="Mol. Biol. Evol.">
        <title>Comparative Genomics of Early-Diverging Mushroom-Forming Fungi Provides Insights into the Origins of Lignocellulose Decay Capabilities.</title>
        <authorList>
            <person name="Nagy L.G."/>
            <person name="Riley R."/>
            <person name="Tritt A."/>
            <person name="Adam C."/>
            <person name="Daum C."/>
            <person name="Floudas D."/>
            <person name="Sun H."/>
            <person name="Yadav J.S."/>
            <person name="Pangilinan J."/>
            <person name="Larsson K.H."/>
            <person name="Matsuura K."/>
            <person name="Barry K."/>
            <person name="Labutti K."/>
            <person name="Kuo R."/>
            <person name="Ohm R.A."/>
            <person name="Bhattacharya S.S."/>
            <person name="Shirouzu T."/>
            <person name="Yoshinaga Y."/>
            <person name="Martin F.M."/>
            <person name="Grigoriev I.V."/>
            <person name="Hibbett D.S."/>
        </authorList>
    </citation>
    <scope>NUCLEOTIDE SEQUENCE [LARGE SCALE GENOMIC DNA]</scope>
    <source>
        <strain evidence="2 3">TUFC12733</strain>
    </source>
</reference>
<gene>
    <name evidence="2" type="ORF">CALVIDRAFT_600622</name>
</gene>
<dbReference type="EMBL" id="KV417300">
    <property type="protein sequence ID" value="KZO93656.1"/>
    <property type="molecule type" value="Genomic_DNA"/>
</dbReference>
<evidence type="ECO:0000313" key="2">
    <source>
        <dbReference type="EMBL" id="KZO93656.1"/>
    </source>
</evidence>
<keyword evidence="3" id="KW-1185">Reference proteome</keyword>
<evidence type="ECO:0000256" key="1">
    <source>
        <dbReference type="SAM" id="Phobius"/>
    </source>
</evidence>
<feature type="transmembrane region" description="Helical" evidence="1">
    <location>
        <begin position="187"/>
        <end position="209"/>
    </location>
</feature>